<evidence type="ECO:0000256" key="1">
    <source>
        <dbReference type="SAM" id="MobiDB-lite"/>
    </source>
</evidence>
<evidence type="ECO:0000313" key="2">
    <source>
        <dbReference type="EMBL" id="MBA4624215.1"/>
    </source>
</evidence>
<accession>A0A7C8YR84</accession>
<reference evidence="2" key="2">
    <citation type="submission" date="2020-07" db="EMBL/GenBank/DDBJ databases">
        <authorList>
            <person name="Vera ALvarez R."/>
            <person name="Arias-Moreno D.M."/>
            <person name="Jimenez-Jacinto V."/>
            <person name="Jimenez-Bremont J.F."/>
            <person name="Swaminathan K."/>
            <person name="Moose S.P."/>
            <person name="Guerrero-Gonzalez M.L."/>
            <person name="Marino-Ramirez L."/>
            <person name="Landsman D."/>
            <person name="Rodriguez-Kessler M."/>
            <person name="Delgado-Sanchez P."/>
        </authorList>
    </citation>
    <scope>NUCLEOTIDE SEQUENCE</scope>
    <source>
        <tissue evidence="2">Cladode</tissue>
    </source>
</reference>
<reference evidence="2" key="1">
    <citation type="journal article" date="2013" name="J. Plant Res.">
        <title>Effect of fungi and light on seed germination of three Opuntia species from semiarid lands of central Mexico.</title>
        <authorList>
            <person name="Delgado-Sanchez P."/>
            <person name="Jimenez-Bremont J.F."/>
            <person name="Guerrero-Gonzalez Mde L."/>
            <person name="Flores J."/>
        </authorList>
    </citation>
    <scope>NUCLEOTIDE SEQUENCE</scope>
    <source>
        <tissue evidence="2">Cladode</tissue>
    </source>
</reference>
<proteinExistence type="predicted"/>
<feature type="compositionally biased region" description="Polar residues" evidence="1">
    <location>
        <begin position="10"/>
        <end position="23"/>
    </location>
</feature>
<sequence>MAATSKLVLDSSTRPDTNPTRSGPESEISRTINPYMVLTRDPSTHFPLYPPIDLDVHLDNPGVLILEERESEVRCHRDVVAVQKGRPDRDVLVTLVRGGYPGCVRHLLVMVRRVHIQPLVVDSDSLVGVAGGQGDLERHC</sequence>
<dbReference type="AlphaFoldDB" id="A0A7C8YR84"/>
<protein>
    <submittedName>
        <fullName evidence="2">Uncharacterized protein</fullName>
    </submittedName>
</protein>
<organism evidence="2">
    <name type="scientific">Opuntia streptacantha</name>
    <name type="common">Prickly pear cactus</name>
    <name type="synonym">Opuntia cardona</name>
    <dbReference type="NCBI Taxonomy" id="393608"/>
    <lineage>
        <taxon>Eukaryota</taxon>
        <taxon>Viridiplantae</taxon>
        <taxon>Streptophyta</taxon>
        <taxon>Embryophyta</taxon>
        <taxon>Tracheophyta</taxon>
        <taxon>Spermatophyta</taxon>
        <taxon>Magnoliopsida</taxon>
        <taxon>eudicotyledons</taxon>
        <taxon>Gunneridae</taxon>
        <taxon>Pentapetalae</taxon>
        <taxon>Caryophyllales</taxon>
        <taxon>Cactineae</taxon>
        <taxon>Cactaceae</taxon>
        <taxon>Opuntioideae</taxon>
        <taxon>Opuntia</taxon>
    </lineage>
</organism>
<name>A0A7C8YR84_OPUST</name>
<feature type="region of interest" description="Disordered" evidence="1">
    <location>
        <begin position="1"/>
        <end position="29"/>
    </location>
</feature>
<dbReference type="EMBL" id="GISG01046744">
    <property type="protein sequence ID" value="MBA4624215.1"/>
    <property type="molecule type" value="Transcribed_RNA"/>
</dbReference>